<dbReference type="InterPro" id="IPR027417">
    <property type="entry name" value="P-loop_NTPase"/>
</dbReference>
<keyword evidence="2" id="KW-0805">Transcription regulation</keyword>
<dbReference type="OrthoDB" id="581105at2"/>
<dbReference type="PANTHER" id="PTHR35807:SF1">
    <property type="entry name" value="TRANSCRIPTIONAL REGULATOR REDD"/>
    <property type="match status" value="1"/>
</dbReference>
<comment type="caution">
    <text evidence="8">The sequence shown here is derived from an EMBL/GenBank/DDBJ whole genome shotgun (WGS) entry which is preliminary data.</text>
</comment>
<dbReference type="InterPro" id="IPR051677">
    <property type="entry name" value="AfsR-DnrI-RedD_regulator"/>
</dbReference>
<dbReference type="InterPro" id="IPR005158">
    <property type="entry name" value="BTAD"/>
</dbReference>
<dbReference type="SMART" id="SM00028">
    <property type="entry name" value="TPR"/>
    <property type="match status" value="5"/>
</dbReference>
<dbReference type="SMART" id="SM01043">
    <property type="entry name" value="BTAD"/>
    <property type="match status" value="1"/>
</dbReference>
<evidence type="ECO:0000259" key="7">
    <source>
        <dbReference type="PROSITE" id="PS51755"/>
    </source>
</evidence>
<dbReference type="InterPro" id="IPR019734">
    <property type="entry name" value="TPR_rpt"/>
</dbReference>
<proteinExistence type="inferred from homology"/>
<name>A0A1W2LJV0_9PSEU</name>
<dbReference type="GO" id="GO:0043531">
    <property type="term" value="F:ADP binding"/>
    <property type="evidence" value="ECO:0007669"/>
    <property type="project" value="InterPro"/>
</dbReference>
<evidence type="ECO:0000256" key="4">
    <source>
        <dbReference type="ARBA" id="ARBA00023163"/>
    </source>
</evidence>
<dbReference type="SUPFAM" id="SSF46894">
    <property type="entry name" value="C-terminal effector domain of the bipartite response regulators"/>
    <property type="match status" value="1"/>
</dbReference>
<dbReference type="PANTHER" id="PTHR35807">
    <property type="entry name" value="TRANSCRIPTIONAL REGULATOR REDD-RELATED"/>
    <property type="match status" value="1"/>
</dbReference>
<evidence type="ECO:0000313" key="8">
    <source>
        <dbReference type="EMBL" id="ONF63140.1"/>
    </source>
</evidence>
<dbReference type="Gene3D" id="3.40.50.300">
    <property type="entry name" value="P-loop containing nucleotide triphosphate hydrolases"/>
    <property type="match status" value="1"/>
</dbReference>
<dbReference type="Proteomes" id="UP000076660">
    <property type="component" value="Unassembled WGS sequence"/>
</dbReference>
<keyword evidence="3 5" id="KW-0238">DNA-binding</keyword>
<dbReference type="EMBL" id="LQMT02000038">
    <property type="protein sequence ID" value="ONF63140.1"/>
    <property type="molecule type" value="Genomic_DNA"/>
</dbReference>
<dbReference type="SMART" id="SM00862">
    <property type="entry name" value="Trans_reg_C"/>
    <property type="match status" value="1"/>
</dbReference>
<organism evidence="8 9">
    <name type="scientific">Amycolatopsis keratiniphila subsp. keratiniphila</name>
    <dbReference type="NCBI Taxonomy" id="227715"/>
    <lineage>
        <taxon>Bacteria</taxon>
        <taxon>Bacillati</taxon>
        <taxon>Actinomycetota</taxon>
        <taxon>Actinomycetes</taxon>
        <taxon>Pseudonocardiales</taxon>
        <taxon>Pseudonocardiaceae</taxon>
        <taxon>Amycolatopsis</taxon>
        <taxon>Amycolatopsis japonica group</taxon>
    </lineage>
</organism>
<dbReference type="InterPro" id="IPR036388">
    <property type="entry name" value="WH-like_DNA-bd_sf"/>
</dbReference>
<evidence type="ECO:0000256" key="5">
    <source>
        <dbReference type="PROSITE-ProRule" id="PRU01091"/>
    </source>
</evidence>
<dbReference type="PROSITE" id="PS51755">
    <property type="entry name" value="OMPR_PHOB"/>
    <property type="match status" value="1"/>
</dbReference>
<dbReference type="Gene3D" id="1.25.40.10">
    <property type="entry name" value="Tetratricopeptide repeat domain"/>
    <property type="match status" value="2"/>
</dbReference>
<dbReference type="Gene3D" id="1.10.10.10">
    <property type="entry name" value="Winged helix-like DNA-binding domain superfamily/Winged helix DNA-binding domain"/>
    <property type="match status" value="2"/>
</dbReference>
<dbReference type="InterPro" id="IPR011990">
    <property type="entry name" value="TPR-like_helical_dom_sf"/>
</dbReference>
<evidence type="ECO:0000256" key="6">
    <source>
        <dbReference type="SAM" id="MobiDB-lite"/>
    </source>
</evidence>
<dbReference type="PRINTS" id="PR00364">
    <property type="entry name" value="DISEASERSIST"/>
</dbReference>
<dbReference type="GO" id="GO:0000160">
    <property type="term" value="P:phosphorelay signal transduction system"/>
    <property type="evidence" value="ECO:0007669"/>
    <property type="project" value="InterPro"/>
</dbReference>
<dbReference type="GO" id="GO:0003677">
    <property type="term" value="F:DNA binding"/>
    <property type="evidence" value="ECO:0007669"/>
    <property type="project" value="UniProtKB-UniRule"/>
</dbReference>
<gene>
    <name evidence="8" type="ORF">AVR91_0235345</name>
</gene>
<evidence type="ECO:0000256" key="3">
    <source>
        <dbReference type="ARBA" id="ARBA00023125"/>
    </source>
</evidence>
<accession>A0A1W2LJV0</accession>
<dbReference type="Pfam" id="PF00486">
    <property type="entry name" value="Trans_reg_C"/>
    <property type="match status" value="1"/>
</dbReference>
<dbReference type="Pfam" id="PF03704">
    <property type="entry name" value="BTAD"/>
    <property type="match status" value="1"/>
</dbReference>
<dbReference type="InterPro" id="IPR016032">
    <property type="entry name" value="Sig_transdc_resp-reg_C-effctor"/>
</dbReference>
<feature type="DNA-binding region" description="OmpR/PhoB-type" evidence="5">
    <location>
        <begin position="1"/>
        <end position="93"/>
    </location>
</feature>
<sequence length="926" mass="100475">MRFGILGPVGAWGTLGRIELGGPRSQAVLAALLVNANRVVGLGALVDAIWGEEPPPTAVDTMRTYVSRLRRAFAAAERGDRLVSEAGGYRIRVDPGELDLDVFDDHVALGREAVMAGRLAEAVVEFDAAMKLWRGSPFAGVPGPFARTNADALAETRLAVQEERLAVELELGNHADVIAELQRLRTAHPLRESLCELLMVALYRSGRQAAALDVFRQTRELLVAELGVEPGARLRQAHRKVLEQADPVPRLQDESTGDEAGAWGPRTTGLRGLPPDVADFTGRQTETSLITELCSPSADRTSPVVVAVDGMAGVGKTGVGKTAFAVHLAHSLADRFPDAQVYIDLYGHTPGLQPRDAHDALHVLLRAVGVPAEAIPENTETRAMLWRDALAERRALVVLDNVGDGVRVESLLPAGPGCAVVITGRHRLLDLDGAHQLTLDPLSPADAGRLLTRIAAARGAESDRAAIAETVRLCGELPLAIRIAGARLSRSLPVTALRHRLSDQRDVVPRLRSGSRSVAAAFALSYGRLPPDSKRAFHLLGLHLGPDVDRFEAAALLGTSPDDADRHVESLVDASLIQQIKPERYQFHDLLRAYAREQGLASESQPERKRAQSRVLEYYVNTMTAAYRRFFPGDRDGVRLATPKGLVRDFSGYEEFVDWSHVDQTSLSLASNTDTATHHGRVSLEDWVQLLRPGRPSTGQSGTVQPGQTRILHALGTLQYWTGRCEDAKRTLRHAMTQCRKTGEHRRESAILHTLGEVLVAAGTPEDAVGVFRRCVKSSRALGDTWGEAVALNSLGGAHRVLAEHESALGCCTDALRLHRELRSSWGEGVTLTNLGRLYRCMGRPEKALAAFDEAVVSLRESGDQLELAEALVDLGYARRADDDPEQARNAWEEALPVLGILADPMADVVRGHLRELSPLSEPDRG</sequence>
<feature type="domain" description="OmpR/PhoB-type" evidence="7">
    <location>
        <begin position="1"/>
        <end position="93"/>
    </location>
</feature>
<keyword evidence="4" id="KW-0804">Transcription</keyword>
<comment type="similarity">
    <text evidence="1">Belongs to the AfsR/DnrI/RedD regulatory family.</text>
</comment>
<dbReference type="GO" id="GO:0006355">
    <property type="term" value="P:regulation of DNA-templated transcription"/>
    <property type="evidence" value="ECO:0007669"/>
    <property type="project" value="InterPro"/>
</dbReference>
<dbReference type="Pfam" id="PF13424">
    <property type="entry name" value="TPR_12"/>
    <property type="match status" value="2"/>
</dbReference>
<reference evidence="8 9" key="1">
    <citation type="submission" date="2016-12" db="EMBL/GenBank/DDBJ databases">
        <title>Amycolatopsis keratiniphila subsp. keratiniphila genome sequencing and assembly.</title>
        <authorList>
            <person name="Mayilraj S."/>
            <person name="Kaur N."/>
        </authorList>
    </citation>
    <scope>NUCLEOTIDE SEQUENCE [LARGE SCALE GENOMIC DNA]</scope>
    <source>
        <strain evidence="8 9">DSM 44409</strain>
    </source>
</reference>
<dbReference type="SUPFAM" id="SSF52540">
    <property type="entry name" value="P-loop containing nucleoside triphosphate hydrolases"/>
    <property type="match status" value="1"/>
</dbReference>
<dbReference type="CDD" id="cd15831">
    <property type="entry name" value="BTAD"/>
    <property type="match status" value="1"/>
</dbReference>
<feature type="region of interest" description="Disordered" evidence="6">
    <location>
        <begin position="250"/>
        <end position="275"/>
    </location>
</feature>
<dbReference type="AlphaFoldDB" id="A0A1W2LJV0"/>
<dbReference type="InterPro" id="IPR001867">
    <property type="entry name" value="OmpR/PhoB-type_DNA-bd"/>
</dbReference>
<protein>
    <recommendedName>
        <fullName evidence="7">OmpR/PhoB-type domain-containing protein</fullName>
    </recommendedName>
</protein>
<dbReference type="RefSeq" id="WP_063273392.1">
    <property type="nucleotide sequence ID" value="NZ_LQMT02000038.1"/>
</dbReference>
<evidence type="ECO:0000313" key="9">
    <source>
        <dbReference type="Proteomes" id="UP000076660"/>
    </source>
</evidence>
<evidence type="ECO:0000256" key="2">
    <source>
        <dbReference type="ARBA" id="ARBA00023015"/>
    </source>
</evidence>
<dbReference type="SUPFAM" id="SSF48452">
    <property type="entry name" value="TPR-like"/>
    <property type="match status" value="2"/>
</dbReference>
<evidence type="ECO:0000256" key="1">
    <source>
        <dbReference type="ARBA" id="ARBA00005820"/>
    </source>
</evidence>